<evidence type="ECO:0000313" key="11">
    <source>
        <dbReference type="EMBL" id="KFJ03585.1"/>
    </source>
</evidence>
<dbReference type="EC" id="2.1.1.182" evidence="7"/>
<evidence type="ECO:0000256" key="7">
    <source>
        <dbReference type="HAMAP-Rule" id="MF_00607"/>
    </source>
</evidence>
<dbReference type="InterPro" id="IPR011530">
    <property type="entry name" value="rRNA_adenine_dimethylase"/>
</dbReference>
<feature type="domain" description="Ribosomal RNA adenine methylase transferase N-terminal" evidence="10">
    <location>
        <begin position="87"/>
        <end position="266"/>
    </location>
</feature>
<dbReference type="eggNOG" id="COG0030">
    <property type="taxonomic scope" value="Bacteria"/>
</dbReference>
<dbReference type="Pfam" id="PF00398">
    <property type="entry name" value="RrnaAD"/>
    <property type="match status" value="1"/>
</dbReference>
<dbReference type="Gene3D" id="1.10.8.100">
    <property type="entry name" value="Ribosomal RNA adenine dimethylase-like, domain 2"/>
    <property type="match status" value="1"/>
</dbReference>
<evidence type="ECO:0000313" key="12">
    <source>
        <dbReference type="Proteomes" id="UP000029055"/>
    </source>
</evidence>
<evidence type="ECO:0000259" key="10">
    <source>
        <dbReference type="SMART" id="SM00650"/>
    </source>
</evidence>
<evidence type="ECO:0000256" key="9">
    <source>
        <dbReference type="SAM" id="MobiDB-lite"/>
    </source>
</evidence>
<evidence type="ECO:0000256" key="2">
    <source>
        <dbReference type="ARBA" id="ARBA00022552"/>
    </source>
</evidence>
<comment type="catalytic activity">
    <reaction evidence="7">
        <text>adenosine(1518)/adenosine(1519) in 16S rRNA + 4 S-adenosyl-L-methionine = N(6)-dimethyladenosine(1518)/N(6)-dimethyladenosine(1519) in 16S rRNA + 4 S-adenosyl-L-homocysteine + 4 H(+)</text>
        <dbReference type="Rhea" id="RHEA:19609"/>
        <dbReference type="Rhea" id="RHEA-COMP:10232"/>
        <dbReference type="Rhea" id="RHEA-COMP:10233"/>
        <dbReference type="ChEBI" id="CHEBI:15378"/>
        <dbReference type="ChEBI" id="CHEBI:57856"/>
        <dbReference type="ChEBI" id="CHEBI:59789"/>
        <dbReference type="ChEBI" id="CHEBI:74411"/>
        <dbReference type="ChEBI" id="CHEBI:74493"/>
        <dbReference type="EC" id="2.1.1.182"/>
    </reaction>
</comment>
<dbReference type="PROSITE" id="PS51689">
    <property type="entry name" value="SAM_RNA_A_N6_MT"/>
    <property type="match status" value="1"/>
</dbReference>
<evidence type="ECO:0000256" key="5">
    <source>
        <dbReference type="ARBA" id="ARBA00022691"/>
    </source>
</evidence>
<feature type="compositionally biased region" description="Basic and acidic residues" evidence="9">
    <location>
        <begin position="23"/>
        <end position="39"/>
    </location>
</feature>
<evidence type="ECO:0000256" key="1">
    <source>
        <dbReference type="ARBA" id="ARBA00022490"/>
    </source>
</evidence>
<keyword evidence="4 7" id="KW-0808">Transferase</keyword>
<dbReference type="NCBIfam" id="TIGR00755">
    <property type="entry name" value="ksgA"/>
    <property type="match status" value="1"/>
</dbReference>
<evidence type="ECO:0000256" key="4">
    <source>
        <dbReference type="ARBA" id="ARBA00022679"/>
    </source>
</evidence>
<evidence type="ECO:0000256" key="8">
    <source>
        <dbReference type="PROSITE-ProRule" id="PRU01026"/>
    </source>
</evidence>
<dbReference type="SUPFAM" id="SSF53335">
    <property type="entry name" value="S-adenosyl-L-methionine-dependent methyltransferases"/>
    <property type="match status" value="1"/>
</dbReference>
<dbReference type="GO" id="GO:0003723">
    <property type="term" value="F:RNA binding"/>
    <property type="evidence" value="ECO:0007669"/>
    <property type="project" value="UniProtKB-UniRule"/>
</dbReference>
<dbReference type="FunFam" id="3.40.50.150:FF:000023">
    <property type="entry name" value="Ribosomal RNA small subunit methyltransferase A"/>
    <property type="match status" value="1"/>
</dbReference>
<dbReference type="PANTHER" id="PTHR11727">
    <property type="entry name" value="DIMETHYLADENOSINE TRANSFERASE"/>
    <property type="match status" value="1"/>
</dbReference>
<keyword evidence="3 7" id="KW-0489">Methyltransferase</keyword>
<dbReference type="GO" id="GO:0005829">
    <property type="term" value="C:cytosol"/>
    <property type="evidence" value="ECO:0007669"/>
    <property type="project" value="TreeGrafter"/>
</dbReference>
<keyword evidence="12" id="KW-1185">Reference proteome</keyword>
<gene>
    <name evidence="7" type="primary">rsmA</name>
    <name evidence="7" type="synonym">ksgA</name>
    <name evidence="11" type="ORF">BISU_0056</name>
</gene>
<evidence type="ECO:0000256" key="6">
    <source>
        <dbReference type="ARBA" id="ARBA00022884"/>
    </source>
</evidence>
<dbReference type="Gene3D" id="3.40.50.150">
    <property type="entry name" value="Vaccinia Virus protein VP39"/>
    <property type="match status" value="1"/>
</dbReference>
<keyword evidence="5 7" id="KW-0949">S-adenosyl-L-methionine</keyword>
<dbReference type="PROSITE" id="PS01131">
    <property type="entry name" value="RRNA_A_DIMETH"/>
    <property type="match status" value="1"/>
</dbReference>
<dbReference type="GO" id="GO:0052908">
    <property type="term" value="F:16S rRNA (adenine(1518)-N(6)/adenine(1519)-N(6))-dimethyltransferase activity"/>
    <property type="evidence" value="ECO:0007669"/>
    <property type="project" value="UniProtKB-EC"/>
</dbReference>
<comment type="subcellular location">
    <subcellularLocation>
        <location evidence="7">Cytoplasm</location>
    </subcellularLocation>
</comment>
<feature type="binding site" evidence="7 8">
    <location>
        <position position="158"/>
    </location>
    <ligand>
        <name>S-adenosyl-L-methionine</name>
        <dbReference type="ChEBI" id="CHEBI:59789"/>
    </ligand>
</feature>
<dbReference type="CDD" id="cd02440">
    <property type="entry name" value="AdoMet_MTases"/>
    <property type="match status" value="1"/>
</dbReference>
<dbReference type="AlphaFoldDB" id="A0A087E734"/>
<feature type="binding site" evidence="7 8">
    <location>
        <position position="107"/>
    </location>
    <ligand>
        <name>S-adenosyl-L-methionine</name>
        <dbReference type="ChEBI" id="CHEBI:59789"/>
    </ligand>
</feature>
<feature type="region of interest" description="Disordered" evidence="9">
    <location>
        <begin position="1"/>
        <end position="43"/>
    </location>
</feature>
<dbReference type="Proteomes" id="UP000029055">
    <property type="component" value="Unassembled WGS sequence"/>
</dbReference>
<comment type="caution">
    <text evidence="11">The sequence shown here is derived from an EMBL/GenBank/DDBJ whole genome shotgun (WGS) entry which is preliminary data.</text>
</comment>
<comment type="function">
    <text evidence="7">Specifically dimethylates two adjacent adenosines (A1518 and A1519) in the loop of a conserved hairpin near the 3'-end of 16S rRNA in the 30S particle. May play a critical role in biogenesis of 30S subunits.</text>
</comment>
<dbReference type="InterPro" id="IPR020598">
    <property type="entry name" value="rRNA_Ade_methylase_Trfase_N"/>
</dbReference>
<dbReference type="InterPro" id="IPR020596">
    <property type="entry name" value="rRNA_Ade_Mease_Trfase_CS"/>
</dbReference>
<proteinExistence type="inferred from homology"/>
<keyword evidence="6 7" id="KW-0694">RNA-binding</keyword>
<organism evidence="11 12">
    <name type="scientific">Bifidobacterium subtile</name>
    <dbReference type="NCBI Taxonomy" id="77635"/>
    <lineage>
        <taxon>Bacteria</taxon>
        <taxon>Bacillati</taxon>
        <taxon>Actinomycetota</taxon>
        <taxon>Actinomycetes</taxon>
        <taxon>Bifidobacteriales</taxon>
        <taxon>Bifidobacteriaceae</taxon>
        <taxon>Bifidobacterium</taxon>
    </lineage>
</organism>
<comment type="similarity">
    <text evidence="7">Belongs to the class I-like SAM-binding methyltransferase superfamily. rRNA adenine N(6)-methyltransferase family. RsmA subfamily.</text>
</comment>
<name>A0A087E734_9BIFI</name>
<dbReference type="InterPro" id="IPR023165">
    <property type="entry name" value="rRNA_Ade_diMease-like_C"/>
</dbReference>
<dbReference type="InterPro" id="IPR001737">
    <property type="entry name" value="KsgA/Erm"/>
</dbReference>
<dbReference type="SMART" id="SM00650">
    <property type="entry name" value="rADc"/>
    <property type="match status" value="1"/>
</dbReference>
<keyword evidence="2 7" id="KW-0698">rRNA processing</keyword>
<feature type="binding site" evidence="7 8">
    <location>
        <position position="82"/>
    </location>
    <ligand>
        <name>S-adenosyl-L-methionine</name>
        <dbReference type="ChEBI" id="CHEBI:59789"/>
    </ligand>
</feature>
<dbReference type="EMBL" id="JGZR01000006">
    <property type="protein sequence ID" value="KFJ03585.1"/>
    <property type="molecule type" value="Genomic_DNA"/>
</dbReference>
<evidence type="ECO:0000256" key="3">
    <source>
        <dbReference type="ARBA" id="ARBA00022603"/>
    </source>
</evidence>
<dbReference type="STRING" id="77635.BISU_0056"/>
<keyword evidence="1 7" id="KW-0963">Cytoplasm</keyword>
<feature type="binding site" evidence="7 8">
    <location>
        <position position="80"/>
    </location>
    <ligand>
        <name>S-adenosyl-L-methionine</name>
        <dbReference type="ChEBI" id="CHEBI:59789"/>
    </ligand>
</feature>
<dbReference type="PANTHER" id="PTHR11727:SF7">
    <property type="entry name" value="DIMETHYLADENOSINE TRANSFERASE-RELATED"/>
    <property type="match status" value="1"/>
</dbReference>
<dbReference type="HAMAP" id="MF_00607">
    <property type="entry name" value="16SrRNA_methyltr_A"/>
    <property type="match status" value="1"/>
</dbReference>
<sequence length="384" mass="40971">MAASPQEQQPVAMLPDNANDASVPHDAKGETHDAVKTDGLDDANTDANNANAAGHLLGAADIRRIAAEAGISPTKKYGQNFVIDPGTVRRIVREAGVRPGDHVLEVGPGLGSLTLALLEAGATVLAVEIDPALAARLPQTVARFMPQAQNRFAVLQRDALALQPDDLPALESCERFTLVANLPYNVATPIVLTLLERFDKLDRFLVMVQKEVADRLAAKPGGKVYGTPSVKLAWYGTAERVGLVGRNVFWPAPNVDSALVAFTRATNRRNRLDLAVGQPASGERERVFRLIDAAFGQRRKTLHAALRHEVPAEAYARAGIDPTRRGETLTIEEFTRLSQAAQSLGASASDGTVNPDVAHANAVHAQNAHTVNSDIGLEQRGSGI</sequence>
<protein>
    <recommendedName>
        <fullName evidence="7">Ribosomal RNA small subunit methyltransferase A</fullName>
        <ecNumber evidence="7">2.1.1.182</ecNumber>
    </recommendedName>
    <alternativeName>
        <fullName evidence="7">16S rRNA (adenine(1518)-N(6)/adenine(1519)-N(6))-dimethyltransferase</fullName>
    </alternativeName>
    <alternativeName>
        <fullName evidence="7">16S rRNA dimethyladenosine transferase</fullName>
    </alternativeName>
    <alternativeName>
        <fullName evidence="7">16S rRNA dimethylase</fullName>
    </alternativeName>
    <alternativeName>
        <fullName evidence="7">S-adenosylmethionine-6-N', N'-adenosyl(rRNA) dimethyltransferase</fullName>
    </alternativeName>
</protein>
<feature type="binding site" evidence="7 8">
    <location>
        <position position="128"/>
    </location>
    <ligand>
        <name>S-adenosyl-L-methionine</name>
        <dbReference type="ChEBI" id="CHEBI:59789"/>
    </ligand>
</feature>
<feature type="binding site" evidence="7 8">
    <location>
        <position position="181"/>
    </location>
    <ligand>
        <name>S-adenosyl-L-methionine</name>
        <dbReference type="ChEBI" id="CHEBI:59789"/>
    </ligand>
</feature>
<dbReference type="InterPro" id="IPR029063">
    <property type="entry name" value="SAM-dependent_MTases_sf"/>
</dbReference>
<reference evidence="11 12" key="1">
    <citation type="submission" date="2014-03" db="EMBL/GenBank/DDBJ databases">
        <title>Genomics of Bifidobacteria.</title>
        <authorList>
            <person name="Ventura M."/>
            <person name="Milani C."/>
            <person name="Lugli G.A."/>
        </authorList>
    </citation>
    <scope>NUCLEOTIDE SEQUENCE [LARGE SCALE GENOMIC DNA]</scope>
    <source>
        <strain evidence="11 12">LMG 11597</strain>
    </source>
</reference>
<accession>A0A087E734</accession>